<proteinExistence type="predicted"/>
<organism evidence="3">
    <name type="scientific">Hymenolepis diminuta</name>
    <name type="common">Rat tapeworm</name>
    <dbReference type="NCBI Taxonomy" id="6216"/>
    <lineage>
        <taxon>Eukaryota</taxon>
        <taxon>Metazoa</taxon>
        <taxon>Spiralia</taxon>
        <taxon>Lophotrochozoa</taxon>
        <taxon>Platyhelminthes</taxon>
        <taxon>Cestoda</taxon>
        <taxon>Eucestoda</taxon>
        <taxon>Cyclophyllidea</taxon>
        <taxon>Hymenolepididae</taxon>
        <taxon>Hymenolepis</taxon>
    </lineage>
</organism>
<gene>
    <name evidence="1" type="ORF">HDID_LOCUS10339</name>
</gene>
<dbReference type="EMBL" id="UYSG01011630">
    <property type="protein sequence ID" value="VDL63127.1"/>
    <property type="molecule type" value="Genomic_DNA"/>
</dbReference>
<sequence length="80" mass="9368">MAPEQLSQDFDFSRFDGPKQSFSYNSGAVLWHLEHVTMEKWDSIWKPSYKVGLEKFNYLPAAEQIRKISLFIHLPHTLSP</sequence>
<dbReference type="Proteomes" id="UP000274504">
    <property type="component" value="Unassembled WGS sequence"/>
</dbReference>
<reference evidence="3" key="1">
    <citation type="submission" date="2017-02" db="UniProtKB">
        <authorList>
            <consortium name="WormBaseParasite"/>
        </authorList>
    </citation>
    <scope>IDENTIFICATION</scope>
</reference>
<name>A0A0R3SX85_HYMDI</name>
<dbReference type="AlphaFoldDB" id="A0A0R3SX85"/>
<evidence type="ECO:0000313" key="3">
    <source>
        <dbReference type="WBParaSite" id="HDID_0001034101-mRNA-1"/>
    </source>
</evidence>
<evidence type="ECO:0000313" key="2">
    <source>
        <dbReference type="Proteomes" id="UP000274504"/>
    </source>
</evidence>
<accession>A0A0R3SX85</accession>
<protein>
    <submittedName>
        <fullName evidence="1 3">Uncharacterized protein</fullName>
    </submittedName>
</protein>
<evidence type="ECO:0000313" key="1">
    <source>
        <dbReference type="EMBL" id="VDL63127.1"/>
    </source>
</evidence>
<dbReference type="WBParaSite" id="HDID_0001034101-mRNA-1">
    <property type="protein sequence ID" value="HDID_0001034101-mRNA-1"/>
    <property type="gene ID" value="HDID_0001034101"/>
</dbReference>
<reference evidence="1 2" key="2">
    <citation type="submission" date="2018-11" db="EMBL/GenBank/DDBJ databases">
        <authorList>
            <consortium name="Pathogen Informatics"/>
        </authorList>
    </citation>
    <scope>NUCLEOTIDE SEQUENCE [LARGE SCALE GENOMIC DNA]</scope>
</reference>